<proteinExistence type="predicted"/>
<gene>
    <name evidence="2" type="ORF">A6V36_06925</name>
    <name evidence="1" type="ORF">A6V37_07300</name>
</gene>
<dbReference type="EMBL" id="LXJZ01000187">
    <property type="protein sequence ID" value="OAJ56249.1"/>
    <property type="molecule type" value="Genomic_DNA"/>
</dbReference>
<evidence type="ECO:0000313" key="2">
    <source>
        <dbReference type="EMBL" id="OAJ56249.1"/>
    </source>
</evidence>
<protein>
    <submittedName>
        <fullName evidence="1">Uncharacterized protein</fullName>
    </submittedName>
</protein>
<dbReference type="Proteomes" id="UP000078116">
    <property type="component" value="Unassembled WGS sequence"/>
</dbReference>
<dbReference type="EMBL" id="LXKA01000349">
    <property type="protein sequence ID" value="OAJ54440.1"/>
    <property type="molecule type" value="Genomic_DNA"/>
</dbReference>
<accession>A0A1A9N1T5</accession>
<sequence length="81" mass="8945">MSLEIVPQVARKQNGKFRQPPLKKTQVAAATDLLLKCLALDHLAVVPAVAQRGDGPEMAEQHIPVVKKKPQIYLRLQHATT</sequence>
<dbReference type="AlphaFoldDB" id="A0A1A9N1T5"/>
<reference evidence="3 4" key="1">
    <citation type="submission" date="2016-04" db="EMBL/GenBank/DDBJ databases">
        <title>Reclassification of Paraburkholderia panaciterrae (Farh et al. 2015) Dobritsa &amp; Samadpour 2016 as a later homotypic synonym of Paraburkholderia ginsengiterrae (Farh et al. 2015) Dobritsa &amp; Samadpour 2016.</title>
        <authorList>
            <person name="Dobritsa A.P."/>
            <person name="Kutumbaka K."/>
            <person name="Samadpour M."/>
        </authorList>
    </citation>
    <scope>NUCLEOTIDE SEQUENCE [LARGE SCALE GENOMIC DNA]</scope>
    <source>
        <strain evidence="1 4">DCY85</strain>
        <strain evidence="2 3">DCY85-1</strain>
    </source>
</reference>
<evidence type="ECO:0000313" key="1">
    <source>
        <dbReference type="EMBL" id="OAJ54440.1"/>
    </source>
</evidence>
<keyword evidence="3" id="KW-1185">Reference proteome</keyword>
<name>A0A1A9N1T5_9BURK</name>
<dbReference type="Proteomes" id="UP000077961">
    <property type="component" value="Unassembled WGS sequence"/>
</dbReference>
<organism evidence="1 4">
    <name type="scientific">Paraburkholderia ginsengiterrae</name>
    <dbReference type="NCBI Taxonomy" id="1462993"/>
    <lineage>
        <taxon>Bacteria</taxon>
        <taxon>Pseudomonadati</taxon>
        <taxon>Pseudomonadota</taxon>
        <taxon>Betaproteobacteria</taxon>
        <taxon>Burkholderiales</taxon>
        <taxon>Burkholderiaceae</taxon>
        <taxon>Paraburkholderia</taxon>
    </lineage>
</organism>
<evidence type="ECO:0000313" key="3">
    <source>
        <dbReference type="Proteomes" id="UP000077961"/>
    </source>
</evidence>
<comment type="caution">
    <text evidence="1">The sequence shown here is derived from an EMBL/GenBank/DDBJ whole genome shotgun (WGS) entry which is preliminary data.</text>
</comment>
<evidence type="ECO:0000313" key="4">
    <source>
        <dbReference type="Proteomes" id="UP000078116"/>
    </source>
</evidence>